<comment type="caution">
    <text evidence="1">The sequence shown here is derived from an EMBL/GenBank/DDBJ whole genome shotgun (WGS) entry which is preliminary data.</text>
</comment>
<organism evidence="1 2">
    <name type="scientific">Trichonephila clavata</name>
    <name type="common">Joro spider</name>
    <name type="synonym">Nephila clavata</name>
    <dbReference type="NCBI Taxonomy" id="2740835"/>
    <lineage>
        <taxon>Eukaryota</taxon>
        <taxon>Metazoa</taxon>
        <taxon>Ecdysozoa</taxon>
        <taxon>Arthropoda</taxon>
        <taxon>Chelicerata</taxon>
        <taxon>Arachnida</taxon>
        <taxon>Araneae</taxon>
        <taxon>Araneomorphae</taxon>
        <taxon>Entelegynae</taxon>
        <taxon>Araneoidea</taxon>
        <taxon>Nephilidae</taxon>
        <taxon>Trichonephila</taxon>
    </lineage>
</organism>
<evidence type="ECO:0000313" key="1">
    <source>
        <dbReference type="EMBL" id="GFQ92474.1"/>
    </source>
</evidence>
<dbReference type="OrthoDB" id="10464414at2759"/>
<accession>A0A8X6G1U7</accession>
<reference evidence="1" key="1">
    <citation type="submission" date="2020-07" db="EMBL/GenBank/DDBJ databases">
        <title>Multicomponent nature underlies the extraordinary mechanical properties of spider dragline silk.</title>
        <authorList>
            <person name="Kono N."/>
            <person name="Nakamura H."/>
            <person name="Mori M."/>
            <person name="Yoshida Y."/>
            <person name="Ohtoshi R."/>
            <person name="Malay A.D."/>
            <person name="Moran D.A.P."/>
            <person name="Tomita M."/>
            <person name="Numata K."/>
            <person name="Arakawa K."/>
        </authorList>
    </citation>
    <scope>NUCLEOTIDE SEQUENCE</scope>
</reference>
<sequence length="124" mass="14364">MKCNFNLKQSNFIYFKKDKKLQIINLSLLQLLNYDQILLPELQKWESAPLPLSKETSEKSVAVRNGWRNDGRGALLFPGETLEKMKFREFGALGFYDIRGSTCWTSWELGVTNFSSSFSDWVRG</sequence>
<dbReference type="AlphaFoldDB" id="A0A8X6G1U7"/>
<keyword evidence="2" id="KW-1185">Reference proteome</keyword>
<evidence type="ECO:0000313" key="2">
    <source>
        <dbReference type="Proteomes" id="UP000887116"/>
    </source>
</evidence>
<protein>
    <submittedName>
        <fullName evidence="1">Uncharacterized protein</fullName>
    </submittedName>
</protein>
<dbReference type="Proteomes" id="UP000887116">
    <property type="component" value="Unassembled WGS sequence"/>
</dbReference>
<gene>
    <name evidence="1" type="ORF">TNCT_509751</name>
</gene>
<name>A0A8X6G1U7_TRICU</name>
<proteinExistence type="predicted"/>
<dbReference type="EMBL" id="BMAO01033880">
    <property type="protein sequence ID" value="GFQ92474.1"/>
    <property type="molecule type" value="Genomic_DNA"/>
</dbReference>